<dbReference type="Proteomes" id="UP001608902">
    <property type="component" value="Unassembled WGS sequence"/>
</dbReference>
<evidence type="ECO:0000313" key="1">
    <source>
        <dbReference type="EMBL" id="MFH4984522.1"/>
    </source>
</evidence>
<comment type="caution">
    <text evidence="1">The sequence shown here is derived from an EMBL/GenBank/DDBJ whole genome shotgun (WGS) entry which is preliminary data.</text>
</comment>
<accession>A0ABD6EZF4</accession>
<organism evidence="1 2">
    <name type="scientific">Gnathostoma spinigerum</name>
    <dbReference type="NCBI Taxonomy" id="75299"/>
    <lineage>
        <taxon>Eukaryota</taxon>
        <taxon>Metazoa</taxon>
        <taxon>Ecdysozoa</taxon>
        <taxon>Nematoda</taxon>
        <taxon>Chromadorea</taxon>
        <taxon>Rhabditida</taxon>
        <taxon>Spirurina</taxon>
        <taxon>Gnathostomatomorpha</taxon>
        <taxon>Gnathostomatoidea</taxon>
        <taxon>Gnathostomatidae</taxon>
        <taxon>Gnathostoma</taxon>
    </lineage>
</organism>
<dbReference type="AlphaFoldDB" id="A0ABD6EZF4"/>
<sequence>MLLLSGVWRDDGPIAKFECYSLRSTQSSEPNRAVRNHEGLRFEVLKSVKETVLGFWAPLMSRVVYCSPNGVIQYCSPDRS</sequence>
<reference evidence="1 2" key="1">
    <citation type="submission" date="2024-08" db="EMBL/GenBank/DDBJ databases">
        <title>Gnathostoma spinigerum genome.</title>
        <authorList>
            <person name="Gonzalez-Bertolin B."/>
            <person name="Monzon S."/>
            <person name="Zaballos A."/>
            <person name="Jimenez P."/>
            <person name="Dekumyoy P."/>
            <person name="Varona S."/>
            <person name="Cuesta I."/>
            <person name="Sumanam S."/>
            <person name="Adisakwattana P."/>
            <person name="Gasser R.B."/>
            <person name="Hernandez-Gonzalez A."/>
            <person name="Young N.D."/>
            <person name="Perteguer M.J."/>
        </authorList>
    </citation>
    <scope>NUCLEOTIDE SEQUENCE [LARGE SCALE GENOMIC DNA]</scope>
    <source>
        <strain evidence="1">AL3</strain>
        <tissue evidence="1">Liver</tissue>
    </source>
</reference>
<protein>
    <submittedName>
        <fullName evidence="1">Uncharacterized protein</fullName>
    </submittedName>
</protein>
<name>A0ABD6EZF4_9BILA</name>
<proteinExistence type="predicted"/>
<keyword evidence="2" id="KW-1185">Reference proteome</keyword>
<dbReference type="EMBL" id="JBGFUD010018274">
    <property type="protein sequence ID" value="MFH4984522.1"/>
    <property type="molecule type" value="Genomic_DNA"/>
</dbReference>
<gene>
    <name evidence="1" type="ORF">AB6A40_011231</name>
</gene>
<evidence type="ECO:0000313" key="2">
    <source>
        <dbReference type="Proteomes" id="UP001608902"/>
    </source>
</evidence>